<gene>
    <name evidence="1" type="ORF">AFUS01_LOCUS45222</name>
</gene>
<keyword evidence="2" id="KW-1185">Reference proteome</keyword>
<sequence>MQSFFNRNQNIQYNKIAQEICSAQSMENCVSKDFKAFPCFLDKGCNPVPLQDYVNHLMVEHGVRMCRPILPVCAEPFRISYKFNGTVLSYEAIIWKYFGQAFSPVLRFQNEEFNFSVVWIGGLHRPNGFFSVKMKVRKPGGSKFFSLAQEALKLKIPVSPMQVASDGTVEGSAGVVLKRSFLAQFCKKSGLEGSNTEEWEWDVIYEIDLSD</sequence>
<proteinExistence type="predicted"/>
<protein>
    <submittedName>
        <fullName evidence="1">Uncharacterized protein</fullName>
    </submittedName>
</protein>
<dbReference type="AlphaFoldDB" id="A0A8J2LN82"/>
<evidence type="ECO:0000313" key="1">
    <source>
        <dbReference type="EMBL" id="CAG7835914.1"/>
    </source>
</evidence>
<dbReference type="EMBL" id="CAJVCH010570800">
    <property type="protein sequence ID" value="CAG7835914.1"/>
    <property type="molecule type" value="Genomic_DNA"/>
</dbReference>
<comment type="caution">
    <text evidence="1">The sequence shown here is derived from an EMBL/GenBank/DDBJ whole genome shotgun (WGS) entry which is preliminary data.</text>
</comment>
<reference evidence="1" key="1">
    <citation type="submission" date="2021-06" db="EMBL/GenBank/DDBJ databases">
        <authorList>
            <person name="Hodson N. C."/>
            <person name="Mongue J. A."/>
            <person name="Jaron S. K."/>
        </authorList>
    </citation>
    <scope>NUCLEOTIDE SEQUENCE</scope>
</reference>
<organism evidence="1 2">
    <name type="scientific">Allacma fusca</name>
    <dbReference type="NCBI Taxonomy" id="39272"/>
    <lineage>
        <taxon>Eukaryota</taxon>
        <taxon>Metazoa</taxon>
        <taxon>Ecdysozoa</taxon>
        <taxon>Arthropoda</taxon>
        <taxon>Hexapoda</taxon>
        <taxon>Collembola</taxon>
        <taxon>Symphypleona</taxon>
        <taxon>Sminthuridae</taxon>
        <taxon>Allacma</taxon>
    </lineage>
</organism>
<accession>A0A8J2LN82</accession>
<name>A0A8J2LN82_9HEXA</name>
<evidence type="ECO:0000313" key="2">
    <source>
        <dbReference type="Proteomes" id="UP000708208"/>
    </source>
</evidence>
<dbReference type="Proteomes" id="UP000708208">
    <property type="component" value="Unassembled WGS sequence"/>
</dbReference>